<dbReference type="Pfam" id="PF20703">
    <property type="entry name" value="nSTAND1"/>
    <property type="match status" value="1"/>
</dbReference>
<protein>
    <recommendedName>
        <fullName evidence="1">Novel STAND NTPase 1 domain-containing protein</fullName>
    </recommendedName>
</protein>
<sequence length="461" mass="51133">MFDAHAEIQLVYVEYKQVEPRLLEQVQQRIRSNARLDPGLMVIAGLDPLVDALTRRRRGEFAAINLLLTDLATDAPDIRNRMSSVLTSVDHYDITAPVRAASGFFGRRAERDQIIAAIERRQSVGIFGLRKAGKTSLMNLVSDLRREAGKPVVWLDISGVTGADDFRGRVLEGMFTAAKASAGEGSMPRLRTISRRGEVTTDSALVRQSWLRDVEVLAEFIGVTVELFIDEVDQLFPVRSYLGEQEAAQLFVALTQLRGMIQGARPGAEIVLVCAGVDPAIFETPLLPNGTDNLLYKLVRLHYLAPLSRDEMAEMVRDLGRRMGVRVRDYRVIDFLYAEYGGHPLLTRKACSLAAMDRPRGEVPWNMTVEAVEVATNTTGSGTPLQQAAEILESFGGWFPGEAALLQQLWSSDTEEAEFARELIQEDVSQIAHAAPYGLLWQDTLQPRIRAVKRAVGSVSR</sequence>
<proteinExistence type="predicted"/>
<dbReference type="AlphaFoldDB" id="A0A9Y2IQF7"/>
<dbReference type="InterPro" id="IPR027417">
    <property type="entry name" value="P-loop_NTPase"/>
</dbReference>
<dbReference type="RefSeq" id="WP_285973441.1">
    <property type="nucleotide sequence ID" value="NZ_CP127294.1"/>
</dbReference>
<dbReference type="Proteomes" id="UP001236014">
    <property type="component" value="Chromosome"/>
</dbReference>
<dbReference type="KEGG" id="acab:QRX50_19935"/>
<dbReference type="EMBL" id="CP127294">
    <property type="protein sequence ID" value="WIX82878.1"/>
    <property type="molecule type" value="Genomic_DNA"/>
</dbReference>
<accession>A0A9Y2IQF7</accession>
<dbReference type="InterPro" id="IPR049052">
    <property type="entry name" value="nSTAND1"/>
</dbReference>
<keyword evidence="3" id="KW-1185">Reference proteome</keyword>
<dbReference type="Gene3D" id="3.40.50.300">
    <property type="entry name" value="P-loop containing nucleotide triphosphate hydrolases"/>
    <property type="match status" value="1"/>
</dbReference>
<dbReference type="SUPFAM" id="SSF52540">
    <property type="entry name" value="P-loop containing nucleoside triphosphate hydrolases"/>
    <property type="match status" value="1"/>
</dbReference>
<name>A0A9Y2IQF7_9PSEU</name>
<dbReference type="PANTHER" id="PTHR34301">
    <property type="entry name" value="DNA-BINDING PROTEIN-RELATED"/>
    <property type="match status" value="1"/>
</dbReference>
<reference evidence="2 3" key="1">
    <citation type="submission" date="2023-06" db="EMBL/GenBank/DDBJ databases">
        <authorList>
            <person name="Oyuntsetseg B."/>
            <person name="Kim S.B."/>
        </authorList>
    </citation>
    <scope>NUCLEOTIDE SEQUENCE [LARGE SCALE GENOMIC DNA]</scope>
    <source>
        <strain evidence="2 3">2-15</strain>
    </source>
</reference>
<organism evidence="2 3">
    <name type="scientific">Amycolatopsis carbonis</name>
    <dbReference type="NCBI Taxonomy" id="715471"/>
    <lineage>
        <taxon>Bacteria</taxon>
        <taxon>Bacillati</taxon>
        <taxon>Actinomycetota</taxon>
        <taxon>Actinomycetes</taxon>
        <taxon>Pseudonocardiales</taxon>
        <taxon>Pseudonocardiaceae</taxon>
        <taxon>Amycolatopsis</taxon>
    </lineage>
</organism>
<evidence type="ECO:0000313" key="3">
    <source>
        <dbReference type="Proteomes" id="UP001236014"/>
    </source>
</evidence>
<evidence type="ECO:0000259" key="1">
    <source>
        <dbReference type="Pfam" id="PF20703"/>
    </source>
</evidence>
<feature type="domain" description="Novel STAND NTPase 1" evidence="1">
    <location>
        <begin position="101"/>
        <end position="340"/>
    </location>
</feature>
<dbReference type="PANTHER" id="PTHR34301:SF8">
    <property type="entry name" value="ATPASE DOMAIN-CONTAINING PROTEIN"/>
    <property type="match status" value="1"/>
</dbReference>
<evidence type="ECO:0000313" key="2">
    <source>
        <dbReference type="EMBL" id="WIX82878.1"/>
    </source>
</evidence>
<gene>
    <name evidence="2" type="ORF">QRX50_19935</name>
</gene>